<dbReference type="GO" id="GO:0015937">
    <property type="term" value="P:coenzyme A biosynthetic process"/>
    <property type="evidence" value="ECO:0007669"/>
    <property type="project" value="UniProtKB-UniRule"/>
</dbReference>
<dbReference type="EC" id="2.7.7.3" evidence="9"/>
<reference evidence="11" key="2">
    <citation type="submission" date="2020-09" db="EMBL/GenBank/DDBJ databases">
        <authorList>
            <person name="Sun Q."/>
            <person name="Ohkuma M."/>
        </authorList>
    </citation>
    <scope>NUCLEOTIDE SEQUENCE</scope>
    <source>
        <strain evidence="11">JCM 17251</strain>
    </source>
</reference>
<keyword evidence="12" id="KW-1185">Reference proteome</keyword>
<keyword evidence="6 9" id="KW-0460">Magnesium</keyword>
<dbReference type="Gene3D" id="3.40.50.620">
    <property type="entry name" value="HUPs"/>
    <property type="match status" value="1"/>
</dbReference>
<evidence type="ECO:0000256" key="1">
    <source>
        <dbReference type="ARBA" id="ARBA00022490"/>
    </source>
</evidence>
<dbReference type="Proteomes" id="UP000624041">
    <property type="component" value="Unassembled WGS sequence"/>
</dbReference>
<evidence type="ECO:0000256" key="3">
    <source>
        <dbReference type="ARBA" id="ARBA00022695"/>
    </source>
</evidence>
<evidence type="ECO:0000256" key="7">
    <source>
        <dbReference type="ARBA" id="ARBA00022993"/>
    </source>
</evidence>
<feature type="binding site" evidence="9">
    <location>
        <position position="88"/>
    </location>
    <ligand>
        <name>substrate</name>
    </ligand>
</feature>
<accession>A0A917XQG2</accession>
<dbReference type="GO" id="GO:0004595">
    <property type="term" value="F:pantetheine-phosphate adenylyltransferase activity"/>
    <property type="evidence" value="ECO:0007669"/>
    <property type="project" value="UniProtKB-UniRule"/>
</dbReference>
<evidence type="ECO:0000256" key="8">
    <source>
        <dbReference type="ARBA" id="ARBA00029346"/>
    </source>
</evidence>
<reference evidence="11" key="1">
    <citation type="journal article" date="2014" name="Int. J. Syst. Evol. Microbiol.">
        <title>Complete genome sequence of Corynebacterium casei LMG S-19264T (=DSM 44701T), isolated from a smear-ripened cheese.</title>
        <authorList>
            <consortium name="US DOE Joint Genome Institute (JGI-PGF)"/>
            <person name="Walter F."/>
            <person name="Albersmeier A."/>
            <person name="Kalinowski J."/>
            <person name="Ruckert C."/>
        </authorList>
    </citation>
    <scope>NUCLEOTIDE SEQUENCE</scope>
    <source>
        <strain evidence="11">JCM 17251</strain>
    </source>
</reference>
<keyword evidence="4 9" id="KW-0547">Nucleotide-binding</keyword>
<keyword evidence="1 9" id="KW-0963">Cytoplasm</keyword>
<dbReference type="InterPro" id="IPR004821">
    <property type="entry name" value="Cyt_trans-like"/>
</dbReference>
<feature type="binding site" evidence="9">
    <location>
        <position position="10"/>
    </location>
    <ligand>
        <name>substrate</name>
    </ligand>
</feature>
<feature type="site" description="Transition state stabilizer" evidence="9">
    <location>
        <position position="18"/>
    </location>
</feature>
<evidence type="ECO:0000256" key="6">
    <source>
        <dbReference type="ARBA" id="ARBA00022842"/>
    </source>
</evidence>
<protein>
    <recommendedName>
        <fullName evidence="9">Phosphopantetheine adenylyltransferase</fullName>
        <ecNumber evidence="9">2.7.7.3</ecNumber>
    </recommendedName>
    <alternativeName>
        <fullName evidence="9">Dephospho-CoA pyrophosphorylase</fullName>
    </alternativeName>
    <alternativeName>
        <fullName evidence="9">Pantetheine-phosphate adenylyltransferase</fullName>
        <shortName evidence="9">PPAT</shortName>
    </alternativeName>
</protein>
<evidence type="ECO:0000313" key="11">
    <source>
        <dbReference type="EMBL" id="GGN49157.1"/>
    </source>
</evidence>
<keyword evidence="5 9" id="KW-0067">ATP-binding</keyword>
<dbReference type="SUPFAM" id="SSF52374">
    <property type="entry name" value="Nucleotidylyl transferase"/>
    <property type="match status" value="1"/>
</dbReference>
<evidence type="ECO:0000256" key="5">
    <source>
        <dbReference type="ARBA" id="ARBA00022840"/>
    </source>
</evidence>
<evidence type="ECO:0000259" key="10">
    <source>
        <dbReference type="Pfam" id="PF01467"/>
    </source>
</evidence>
<comment type="catalytic activity">
    <reaction evidence="8 9">
        <text>(R)-4'-phosphopantetheine + ATP + H(+) = 3'-dephospho-CoA + diphosphate</text>
        <dbReference type="Rhea" id="RHEA:19801"/>
        <dbReference type="ChEBI" id="CHEBI:15378"/>
        <dbReference type="ChEBI" id="CHEBI:30616"/>
        <dbReference type="ChEBI" id="CHEBI:33019"/>
        <dbReference type="ChEBI" id="CHEBI:57328"/>
        <dbReference type="ChEBI" id="CHEBI:61723"/>
        <dbReference type="EC" id="2.7.7.3"/>
    </reaction>
</comment>
<gene>
    <name evidence="9 11" type="primary">coaD</name>
    <name evidence="11" type="ORF">GCM10007971_01530</name>
</gene>
<dbReference type="PRINTS" id="PR01020">
    <property type="entry name" value="LPSBIOSNTHSS"/>
</dbReference>
<feature type="binding site" evidence="9">
    <location>
        <begin position="124"/>
        <end position="130"/>
    </location>
    <ligand>
        <name>ATP</name>
        <dbReference type="ChEBI" id="CHEBI:30616"/>
    </ligand>
</feature>
<dbReference type="NCBIfam" id="TIGR00125">
    <property type="entry name" value="cyt_tran_rel"/>
    <property type="match status" value="1"/>
</dbReference>
<dbReference type="CDD" id="cd02163">
    <property type="entry name" value="PPAT"/>
    <property type="match status" value="1"/>
</dbReference>
<comment type="similarity">
    <text evidence="9">Belongs to the bacterial CoaD family.</text>
</comment>
<evidence type="ECO:0000313" key="12">
    <source>
        <dbReference type="Proteomes" id="UP000624041"/>
    </source>
</evidence>
<feature type="binding site" evidence="9">
    <location>
        <begin position="89"/>
        <end position="91"/>
    </location>
    <ligand>
        <name>ATP</name>
        <dbReference type="ChEBI" id="CHEBI:30616"/>
    </ligand>
</feature>
<dbReference type="RefSeq" id="WP_188855630.1">
    <property type="nucleotide sequence ID" value="NZ_BMOS01000001.1"/>
</dbReference>
<comment type="function">
    <text evidence="9">Reversibly transfers an adenylyl group from ATP to 4'-phosphopantetheine, yielding dephospho-CoA (dPCoA) and pyrophosphate.</text>
</comment>
<dbReference type="PANTHER" id="PTHR21342:SF1">
    <property type="entry name" value="PHOSPHOPANTETHEINE ADENYLYLTRANSFERASE"/>
    <property type="match status" value="1"/>
</dbReference>
<feature type="binding site" evidence="9">
    <location>
        <begin position="10"/>
        <end position="11"/>
    </location>
    <ligand>
        <name>ATP</name>
        <dbReference type="ChEBI" id="CHEBI:30616"/>
    </ligand>
</feature>
<feature type="binding site" evidence="9">
    <location>
        <position position="18"/>
    </location>
    <ligand>
        <name>ATP</name>
        <dbReference type="ChEBI" id="CHEBI:30616"/>
    </ligand>
</feature>
<dbReference type="FunFam" id="3.40.50.620:FF:000012">
    <property type="entry name" value="Phosphopantetheine adenylyltransferase"/>
    <property type="match status" value="1"/>
</dbReference>
<comment type="caution">
    <text evidence="11">The sequence shown here is derived from an EMBL/GenBank/DDBJ whole genome shotgun (WGS) entry which is preliminary data.</text>
</comment>
<dbReference type="InterPro" id="IPR001980">
    <property type="entry name" value="PPAT"/>
</dbReference>
<dbReference type="GO" id="GO:0005737">
    <property type="term" value="C:cytoplasm"/>
    <property type="evidence" value="ECO:0007669"/>
    <property type="project" value="UniProtKB-SubCell"/>
</dbReference>
<keyword evidence="7 9" id="KW-0173">Coenzyme A biosynthesis</keyword>
<feature type="binding site" evidence="9">
    <location>
        <position position="99"/>
    </location>
    <ligand>
        <name>ATP</name>
        <dbReference type="ChEBI" id="CHEBI:30616"/>
    </ligand>
</feature>
<comment type="subunit">
    <text evidence="9">Homohexamer.</text>
</comment>
<name>A0A917XQG2_9BACI</name>
<dbReference type="Pfam" id="PF01467">
    <property type="entry name" value="CTP_transf_like"/>
    <property type="match status" value="1"/>
</dbReference>
<dbReference type="EMBL" id="BMOS01000001">
    <property type="protein sequence ID" value="GGN49157.1"/>
    <property type="molecule type" value="Genomic_DNA"/>
</dbReference>
<dbReference type="PANTHER" id="PTHR21342">
    <property type="entry name" value="PHOSPHOPANTETHEINE ADENYLYLTRANSFERASE"/>
    <property type="match status" value="1"/>
</dbReference>
<feature type="binding site" evidence="9">
    <location>
        <position position="74"/>
    </location>
    <ligand>
        <name>substrate</name>
    </ligand>
</feature>
<dbReference type="GO" id="GO:0005524">
    <property type="term" value="F:ATP binding"/>
    <property type="evidence" value="ECO:0007669"/>
    <property type="project" value="UniProtKB-KW"/>
</dbReference>
<feature type="domain" description="Cytidyltransferase-like" evidence="10">
    <location>
        <begin position="6"/>
        <end position="134"/>
    </location>
</feature>
<dbReference type="NCBIfam" id="TIGR01510">
    <property type="entry name" value="coaD_prev_kdtB"/>
    <property type="match status" value="1"/>
</dbReference>
<comment type="pathway">
    <text evidence="9">Cofactor biosynthesis; coenzyme A biosynthesis; CoA from (R)-pantothenate: step 4/5.</text>
</comment>
<evidence type="ECO:0000256" key="2">
    <source>
        <dbReference type="ARBA" id="ARBA00022679"/>
    </source>
</evidence>
<dbReference type="HAMAP" id="MF_00151">
    <property type="entry name" value="PPAT_bact"/>
    <property type="match status" value="1"/>
</dbReference>
<evidence type="ECO:0000256" key="9">
    <source>
        <dbReference type="HAMAP-Rule" id="MF_00151"/>
    </source>
</evidence>
<comment type="subcellular location">
    <subcellularLocation>
        <location evidence="9">Cytoplasm</location>
    </subcellularLocation>
</comment>
<keyword evidence="3 9" id="KW-0548">Nucleotidyltransferase</keyword>
<proteinExistence type="inferred from homology"/>
<comment type="cofactor">
    <cofactor evidence="9">
        <name>Mg(2+)</name>
        <dbReference type="ChEBI" id="CHEBI:18420"/>
    </cofactor>
</comment>
<dbReference type="InterPro" id="IPR014729">
    <property type="entry name" value="Rossmann-like_a/b/a_fold"/>
</dbReference>
<feature type="binding site" evidence="9">
    <location>
        <position position="42"/>
    </location>
    <ligand>
        <name>substrate</name>
    </ligand>
</feature>
<keyword evidence="2 9" id="KW-0808">Transferase</keyword>
<sequence>MSKLAIVPGSFDPFTNGHLDIVERGAKTFDEILVTVFNNQAKSPLFTVEERVNLIKESTKHLPNVKVDSSDFLLMDYAAEKNANAVIRGLRAISDFEYEMQITSMNRKLNKDIETFFIMTNNQFSFLSSSMIKEVAQYNGNITGLVPEIVELALKKKFNFA</sequence>
<dbReference type="AlphaFoldDB" id="A0A917XQG2"/>
<organism evidence="11 12">
    <name type="scientific">Oceanobacillus indicireducens</name>
    <dbReference type="NCBI Taxonomy" id="1004261"/>
    <lineage>
        <taxon>Bacteria</taxon>
        <taxon>Bacillati</taxon>
        <taxon>Bacillota</taxon>
        <taxon>Bacilli</taxon>
        <taxon>Bacillales</taxon>
        <taxon>Bacillaceae</taxon>
        <taxon>Oceanobacillus</taxon>
    </lineage>
</organism>
<evidence type="ECO:0000256" key="4">
    <source>
        <dbReference type="ARBA" id="ARBA00022741"/>
    </source>
</evidence>